<dbReference type="STRING" id="649638.Trad_0292"/>
<reference evidence="3" key="1">
    <citation type="submission" date="2010-05" db="EMBL/GenBank/DDBJ databases">
        <title>The complete genome of Truepera radiovictris DSM 17093.</title>
        <authorList>
            <consortium name="US DOE Joint Genome Institute (JGI-PGF)"/>
            <person name="Lucas S."/>
            <person name="Copeland A."/>
            <person name="Lapidus A."/>
            <person name="Glavina del Rio T."/>
            <person name="Dalin E."/>
            <person name="Tice H."/>
            <person name="Bruce D."/>
            <person name="Goodwin L."/>
            <person name="Pitluck S."/>
            <person name="Kyrpides N."/>
            <person name="Mavromatis K."/>
            <person name="Ovchinnikova G."/>
            <person name="Munk A.C."/>
            <person name="Detter J.C."/>
            <person name="Han C."/>
            <person name="Tapia R."/>
            <person name="Land M."/>
            <person name="Hauser L."/>
            <person name="Markowitz V."/>
            <person name="Cheng J.-F."/>
            <person name="Hugenholtz P."/>
            <person name="Woyke T."/>
            <person name="Wu D."/>
            <person name="Tindall B."/>
            <person name="Pomrenke H.G."/>
            <person name="Brambilla E."/>
            <person name="Klenk H.-P."/>
            <person name="Eisen J.A."/>
        </authorList>
    </citation>
    <scope>NUCLEOTIDE SEQUENCE [LARGE SCALE GENOMIC DNA]</scope>
    <source>
        <strain evidence="3">DSM 17093 / CIP 108686 / LMG 22925 / RQ-24</strain>
    </source>
</reference>
<protein>
    <submittedName>
        <fullName evidence="2">NAD-dependent epimerase/dehydratase</fullName>
    </submittedName>
</protein>
<evidence type="ECO:0000313" key="3">
    <source>
        <dbReference type="Proteomes" id="UP000000379"/>
    </source>
</evidence>
<dbReference type="Gene3D" id="3.90.25.10">
    <property type="entry name" value="UDP-galactose 4-epimerase, domain 1"/>
    <property type="match status" value="1"/>
</dbReference>
<dbReference type="PANTHER" id="PTHR43245:SF13">
    <property type="entry name" value="UDP-D-APIOSE_UDP-D-XYLOSE SYNTHASE 2"/>
    <property type="match status" value="1"/>
</dbReference>
<sequence>MERVMTTTTTYHLLQERLRRAPRTWLVTGAAGFIGSHLLETLLKLEQRVVGLDNFATGHRHNLDEVQRAVGEAAWSRLRFIEGDISDLATCREALAGVDAVLHQAAFVSVPGSIEDPLLNHRSNVTGFLNLLVAAQERGLKRFVYASSSAVYGNAETLPAREEAVGDALSPYAASKAMDELYAGVFTRLHGLEAIGLRYFNIFGPRQDPNGAYAAVIPKWTARLLSGQRGVIFGDGSATRDFCFVGNVVQANVLAATTENPAAFGEVFNVGNGGATTTRALYETLRDRLAEVTGREDLRRLEPRFDPPRPGDIAHSRADISRAQRLLGFEPDVSVEEGLRRTLAWYAARAQTPAR</sequence>
<dbReference type="eggNOG" id="COG0451">
    <property type="taxonomic scope" value="Bacteria"/>
</dbReference>
<organism evidence="2 3">
    <name type="scientific">Truepera radiovictrix (strain DSM 17093 / CIP 108686 / LMG 22925 / RQ-24)</name>
    <dbReference type="NCBI Taxonomy" id="649638"/>
    <lineage>
        <taxon>Bacteria</taxon>
        <taxon>Thermotogati</taxon>
        <taxon>Deinococcota</taxon>
        <taxon>Deinococci</taxon>
        <taxon>Trueperales</taxon>
        <taxon>Trueperaceae</taxon>
        <taxon>Truepera</taxon>
    </lineage>
</organism>
<feature type="domain" description="NAD-dependent epimerase/dehydratase" evidence="1">
    <location>
        <begin position="25"/>
        <end position="271"/>
    </location>
</feature>
<evidence type="ECO:0000313" key="2">
    <source>
        <dbReference type="EMBL" id="ADI13432.1"/>
    </source>
</evidence>
<dbReference type="InterPro" id="IPR001509">
    <property type="entry name" value="Epimerase_deHydtase"/>
</dbReference>
<dbReference type="Gene3D" id="3.40.50.720">
    <property type="entry name" value="NAD(P)-binding Rossmann-like Domain"/>
    <property type="match status" value="1"/>
</dbReference>
<dbReference type="EMBL" id="CP002049">
    <property type="protein sequence ID" value="ADI13432.1"/>
    <property type="molecule type" value="Genomic_DNA"/>
</dbReference>
<keyword evidence="3" id="KW-1185">Reference proteome</keyword>
<dbReference type="Proteomes" id="UP000000379">
    <property type="component" value="Chromosome"/>
</dbReference>
<dbReference type="KEGG" id="tra:Trad_0292"/>
<dbReference type="InterPro" id="IPR036291">
    <property type="entry name" value="NAD(P)-bd_dom_sf"/>
</dbReference>
<name>D7CR32_TRURR</name>
<dbReference type="OrthoDB" id="9803010at2"/>
<reference evidence="2 3" key="2">
    <citation type="journal article" date="2011" name="Stand. Genomic Sci.">
        <title>Complete genome sequence of Truepera radiovictrix type strain (RQ-24).</title>
        <authorList>
            <person name="Ivanova N."/>
            <person name="Rohde C."/>
            <person name="Munk C."/>
            <person name="Nolan M."/>
            <person name="Lucas S."/>
            <person name="Del Rio T.G."/>
            <person name="Tice H."/>
            <person name="Deshpande S."/>
            <person name="Cheng J.F."/>
            <person name="Tapia R."/>
            <person name="Han C."/>
            <person name="Goodwin L."/>
            <person name="Pitluck S."/>
            <person name="Liolios K."/>
            <person name="Mavromatis K."/>
            <person name="Mikhailova N."/>
            <person name="Pati A."/>
            <person name="Chen A."/>
            <person name="Palaniappan K."/>
            <person name="Land M."/>
            <person name="Hauser L."/>
            <person name="Chang Y.J."/>
            <person name="Jeffries C.D."/>
            <person name="Brambilla E."/>
            <person name="Rohde M."/>
            <person name="Goker M."/>
            <person name="Tindall B.J."/>
            <person name="Woyke T."/>
            <person name="Bristow J."/>
            <person name="Eisen J.A."/>
            <person name="Markowitz V."/>
            <person name="Hugenholtz P."/>
            <person name="Kyrpides N.C."/>
            <person name="Klenk H.P."/>
            <person name="Lapidus A."/>
        </authorList>
    </citation>
    <scope>NUCLEOTIDE SEQUENCE [LARGE SCALE GENOMIC DNA]</scope>
    <source>
        <strain evidence="3">DSM 17093 / CIP 108686 / LMG 22925 / RQ-24</strain>
    </source>
</reference>
<dbReference type="InterPro" id="IPR050177">
    <property type="entry name" value="Lipid_A_modif_metabolic_enz"/>
</dbReference>
<dbReference type="SUPFAM" id="SSF51735">
    <property type="entry name" value="NAD(P)-binding Rossmann-fold domains"/>
    <property type="match status" value="1"/>
</dbReference>
<dbReference type="AlphaFoldDB" id="D7CR32"/>
<dbReference type="HOGENOM" id="CLU_007383_1_7_0"/>
<dbReference type="Pfam" id="PF01370">
    <property type="entry name" value="Epimerase"/>
    <property type="match status" value="1"/>
</dbReference>
<accession>D7CR32</accession>
<dbReference type="CDD" id="cd05256">
    <property type="entry name" value="UDP_AE_SDR_e"/>
    <property type="match status" value="1"/>
</dbReference>
<evidence type="ECO:0000259" key="1">
    <source>
        <dbReference type="Pfam" id="PF01370"/>
    </source>
</evidence>
<dbReference type="PRINTS" id="PR01713">
    <property type="entry name" value="NUCEPIMERASE"/>
</dbReference>
<dbReference type="PANTHER" id="PTHR43245">
    <property type="entry name" value="BIFUNCTIONAL POLYMYXIN RESISTANCE PROTEIN ARNA"/>
    <property type="match status" value="1"/>
</dbReference>
<proteinExistence type="predicted"/>
<gene>
    <name evidence="2" type="ordered locus">Trad_0292</name>
</gene>